<sequence length="147" mass="15702">MRVVDPPNPAPPLIFHFSNIDPALLTDAAGPPLPFQPQNLPYGAPGYPRAREDDARAGMHLQSQADGVQGGDRPPAEMEPSMAVGGEKRGRDNAAASADEGVSAKRARRAGGTLIALTYSDMRTEELKALCRERKLCVSGRKAELVQ</sequence>
<reference evidence="4" key="1">
    <citation type="submission" date="2024-04" db="EMBL/GenBank/DDBJ databases">
        <authorList>
            <person name="Shaw F."/>
            <person name="Minotto A."/>
        </authorList>
    </citation>
    <scope>NUCLEOTIDE SEQUENCE [LARGE SCALE GENOMIC DNA]</scope>
</reference>
<keyword evidence="4" id="KW-1185">Reference proteome</keyword>
<dbReference type="PROSITE" id="PS50800">
    <property type="entry name" value="SAP"/>
    <property type="match status" value="1"/>
</dbReference>
<name>A0ABP1DYX0_9APHY</name>
<feature type="region of interest" description="Disordered" evidence="1">
    <location>
        <begin position="28"/>
        <end position="106"/>
    </location>
</feature>
<proteinExistence type="predicted"/>
<dbReference type="InterPro" id="IPR003034">
    <property type="entry name" value="SAP_dom"/>
</dbReference>
<feature type="domain" description="SAP" evidence="2">
    <location>
        <begin position="119"/>
        <end position="147"/>
    </location>
</feature>
<evidence type="ECO:0000313" key="3">
    <source>
        <dbReference type="EMBL" id="CAL1712967.1"/>
    </source>
</evidence>
<accession>A0ABP1DYX0</accession>
<dbReference type="Proteomes" id="UP001497453">
    <property type="component" value="Chromosome 7"/>
</dbReference>
<organism evidence="3 4">
    <name type="scientific">Somion occarium</name>
    <dbReference type="NCBI Taxonomy" id="3059160"/>
    <lineage>
        <taxon>Eukaryota</taxon>
        <taxon>Fungi</taxon>
        <taxon>Dikarya</taxon>
        <taxon>Basidiomycota</taxon>
        <taxon>Agaricomycotina</taxon>
        <taxon>Agaricomycetes</taxon>
        <taxon>Polyporales</taxon>
        <taxon>Cerrenaceae</taxon>
        <taxon>Somion</taxon>
    </lineage>
</organism>
<dbReference type="InterPro" id="IPR036361">
    <property type="entry name" value="SAP_dom_sf"/>
</dbReference>
<dbReference type="Pfam" id="PF02037">
    <property type="entry name" value="SAP"/>
    <property type="match status" value="1"/>
</dbReference>
<evidence type="ECO:0000256" key="1">
    <source>
        <dbReference type="SAM" id="MobiDB-lite"/>
    </source>
</evidence>
<evidence type="ECO:0000259" key="2">
    <source>
        <dbReference type="PROSITE" id="PS50800"/>
    </source>
</evidence>
<evidence type="ECO:0000313" key="4">
    <source>
        <dbReference type="Proteomes" id="UP001497453"/>
    </source>
</evidence>
<dbReference type="SUPFAM" id="SSF68906">
    <property type="entry name" value="SAP domain"/>
    <property type="match status" value="1"/>
</dbReference>
<protein>
    <recommendedName>
        <fullName evidence="2">SAP domain-containing protein</fullName>
    </recommendedName>
</protein>
<dbReference type="Gene3D" id="1.10.720.30">
    <property type="entry name" value="SAP domain"/>
    <property type="match status" value="1"/>
</dbReference>
<dbReference type="EMBL" id="OZ037950">
    <property type="protein sequence ID" value="CAL1712967.1"/>
    <property type="molecule type" value="Genomic_DNA"/>
</dbReference>
<gene>
    <name evidence="3" type="ORF">GFSPODELE1_LOCUS9093</name>
</gene>